<proteinExistence type="predicted"/>
<dbReference type="AlphaFoldDB" id="A0A6G0P6A4"/>
<sequence length="143" mass="16498">MSYTGGAELPWRGGDTGWRRDTGGEALVGGKTLRRHWLAARHWRRDTERRRTGRRGTGWAAGYWLGGGTEKLIVRKMRPHFRTKPPAIIISQFERSRMPGSRCKSSLSGDWHTFCTAFSKTKWFKSPDPIACFTFRAMLRVRR</sequence>
<dbReference type="Proteomes" id="UP000476176">
    <property type="component" value="Unassembled WGS sequence"/>
</dbReference>
<organism evidence="1 2">
    <name type="scientific">Phytophthora fragariae</name>
    <dbReference type="NCBI Taxonomy" id="53985"/>
    <lineage>
        <taxon>Eukaryota</taxon>
        <taxon>Sar</taxon>
        <taxon>Stramenopiles</taxon>
        <taxon>Oomycota</taxon>
        <taxon>Peronosporomycetes</taxon>
        <taxon>Peronosporales</taxon>
        <taxon>Peronosporaceae</taxon>
        <taxon>Phytophthora</taxon>
    </lineage>
</organism>
<reference evidence="1 2" key="1">
    <citation type="submission" date="2018-09" db="EMBL/GenBank/DDBJ databases">
        <title>Genomic investigation of the strawberry pathogen Phytophthora fragariae indicates pathogenicity is determined by transcriptional variation in three key races.</title>
        <authorList>
            <person name="Adams T.M."/>
            <person name="Armitage A.D."/>
            <person name="Sobczyk M.K."/>
            <person name="Bates H.J."/>
            <person name="Dunwell J.M."/>
            <person name="Nellist C.F."/>
            <person name="Harrison R.J."/>
        </authorList>
    </citation>
    <scope>NUCLEOTIDE SEQUENCE [LARGE SCALE GENOMIC DNA]</scope>
    <source>
        <strain evidence="1 2">BC-23</strain>
    </source>
</reference>
<accession>A0A6G0P6A4</accession>
<gene>
    <name evidence="1" type="ORF">PF004_g8682</name>
</gene>
<evidence type="ECO:0000313" key="2">
    <source>
        <dbReference type="Proteomes" id="UP000476176"/>
    </source>
</evidence>
<evidence type="ECO:0000313" key="1">
    <source>
        <dbReference type="EMBL" id="KAE9237059.1"/>
    </source>
</evidence>
<name>A0A6G0P6A4_9STRA</name>
<protein>
    <submittedName>
        <fullName evidence="1">Uncharacterized protein</fullName>
    </submittedName>
</protein>
<dbReference type="EMBL" id="QXGC01000409">
    <property type="protein sequence ID" value="KAE9237059.1"/>
    <property type="molecule type" value="Genomic_DNA"/>
</dbReference>
<comment type="caution">
    <text evidence="1">The sequence shown here is derived from an EMBL/GenBank/DDBJ whole genome shotgun (WGS) entry which is preliminary data.</text>
</comment>